<dbReference type="AlphaFoldDB" id="A0A1G6UNC5"/>
<dbReference type="Proteomes" id="UP000198995">
    <property type="component" value="Unassembled WGS sequence"/>
</dbReference>
<sequence length="86" mass="9348">MTSGAAVALGLFLGLLASAVKIFFTERYFFKKPGALNVAPVLIIRGVLDIGVLYAMHFQLPAMVAAAIGLTVDPIYFITYIWRKKG</sequence>
<dbReference type="STRING" id="2741.SAMN04489866_103105"/>
<accession>A0A1G6UNC5</accession>
<gene>
    <name evidence="2" type="ORF">SAMN04489866_103105</name>
</gene>
<protein>
    <submittedName>
        <fullName evidence="2">Uncharacterized protein</fullName>
    </submittedName>
</protein>
<organism evidence="2 3">
    <name type="scientific">Peptococcus niger</name>
    <dbReference type="NCBI Taxonomy" id="2741"/>
    <lineage>
        <taxon>Bacteria</taxon>
        <taxon>Bacillati</taxon>
        <taxon>Bacillota</taxon>
        <taxon>Clostridia</taxon>
        <taxon>Eubacteriales</taxon>
        <taxon>Peptococcaceae</taxon>
        <taxon>Peptococcus</taxon>
    </lineage>
</organism>
<keyword evidence="1" id="KW-0472">Membrane</keyword>
<keyword evidence="1" id="KW-1133">Transmembrane helix</keyword>
<keyword evidence="3" id="KW-1185">Reference proteome</keyword>
<reference evidence="2 3" key="1">
    <citation type="submission" date="2016-10" db="EMBL/GenBank/DDBJ databases">
        <authorList>
            <person name="de Groot N.N."/>
        </authorList>
    </citation>
    <scope>NUCLEOTIDE SEQUENCE [LARGE SCALE GENOMIC DNA]</scope>
    <source>
        <strain evidence="2 3">DSM 20475</strain>
    </source>
</reference>
<keyword evidence="1" id="KW-0812">Transmembrane</keyword>
<dbReference type="RefSeq" id="WP_091791368.1">
    <property type="nucleotide sequence ID" value="NZ_FNAF01000003.1"/>
</dbReference>
<proteinExistence type="predicted"/>
<feature type="transmembrane region" description="Helical" evidence="1">
    <location>
        <begin position="35"/>
        <end position="55"/>
    </location>
</feature>
<evidence type="ECO:0000313" key="2">
    <source>
        <dbReference type="EMBL" id="SDD42852.1"/>
    </source>
</evidence>
<evidence type="ECO:0000313" key="3">
    <source>
        <dbReference type="Proteomes" id="UP000198995"/>
    </source>
</evidence>
<evidence type="ECO:0000256" key="1">
    <source>
        <dbReference type="SAM" id="Phobius"/>
    </source>
</evidence>
<name>A0A1G6UNC5_PEPNI</name>
<feature type="transmembrane region" description="Helical" evidence="1">
    <location>
        <begin position="62"/>
        <end position="82"/>
    </location>
</feature>
<dbReference type="EMBL" id="FNAF01000003">
    <property type="protein sequence ID" value="SDD42852.1"/>
    <property type="molecule type" value="Genomic_DNA"/>
</dbReference>